<dbReference type="InterPro" id="IPR012583">
    <property type="entry name" value="RIX1_N"/>
</dbReference>
<dbReference type="PANTHER" id="PTHR34105:SF1">
    <property type="entry name" value="PROLINE-, GLUTAMIC ACID- AND LEUCINE-RICH PROTEIN 1"/>
    <property type="match status" value="1"/>
</dbReference>
<evidence type="ECO:0000259" key="6">
    <source>
        <dbReference type="Pfam" id="PF08167"/>
    </source>
</evidence>
<dbReference type="PANTHER" id="PTHR34105">
    <property type="entry name" value="PROLINE-, GLUTAMIC ACID- AND LEUCINE-RICH PROTEIN 1"/>
    <property type="match status" value="1"/>
</dbReference>
<dbReference type="GO" id="GO:0006364">
    <property type="term" value="P:rRNA processing"/>
    <property type="evidence" value="ECO:0007669"/>
    <property type="project" value="TreeGrafter"/>
</dbReference>
<feature type="domain" description="Pre-rRNA-processing protein RIX1 N-terminal" evidence="6">
    <location>
        <begin position="11"/>
        <end position="212"/>
    </location>
</feature>
<dbReference type="HOGENOM" id="CLU_016392_1_0_1"/>
<organism evidence="7 8">
    <name type="scientific">Exserohilum turcicum (strain 28A)</name>
    <name type="common">Northern leaf blight fungus</name>
    <name type="synonym">Setosphaeria turcica</name>
    <dbReference type="NCBI Taxonomy" id="671987"/>
    <lineage>
        <taxon>Eukaryota</taxon>
        <taxon>Fungi</taxon>
        <taxon>Dikarya</taxon>
        <taxon>Ascomycota</taxon>
        <taxon>Pezizomycotina</taxon>
        <taxon>Dothideomycetes</taxon>
        <taxon>Pleosporomycetidae</taxon>
        <taxon>Pleosporales</taxon>
        <taxon>Pleosporineae</taxon>
        <taxon>Pleosporaceae</taxon>
        <taxon>Exserohilum</taxon>
    </lineage>
</organism>
<comment type="similarity">
    <text evidence="2">Belongs to the RIX1/PELP1 family.</text>
</comment>
<gene>
    <name evidence="7" type="ORF">SETTUDRAFT_37632</name>
</gene>
<dbReference type="eggNOG" id="ENOG502QSEW">
    <property type="taxonomic scope" value="Eukaryota"/>
</dbReference>
<keyword evidence="8" id="KW-1185">Reference proteome</keyword>
<dbReference type="EMBL" id="KB908515">
    <property type="protein sequence ID" value="EOA89104.1"/>
    <property type="molecule type" value="Genomic_DNA"/>
</dbReference>
<evidence type="ECO:0000256" key="1">
    <source>
        <dbReference type="ARBA" id="ARBA00004123"/>
    </source>
</evidence>
<feature type="compositionally biased region" description="Polar residues" evidence="5">
    <location>
        <begin position="698"/>
        <end position="707"/>
    </location>
</feature>
<feature type="compositionally biased region" description="Low complexity" evidence="5">
    <location>
        <begin position="770"/>
        <end position="786"/>
    </location>
</feature>
<name>R0KIV7_EXST2</name>
<feature type="compositionally biased region" description="Basic and acidic residues" evidence="5">
    <location>
        <begin position="723"/>
        <end position="733"/>
    </location>
</feature>
<evidence type="ECO:0000256" key="3">
    <source>
        <dbReference type="ARBA" id="ARBA00021502"/>
    </source>
</evidence>
<dbReference type="STRING" id="671987.R0KIV7"/>
<feature type="region of interest" description="Disordered" evidence="5">
    <location>
        <begin position="612"/>
        <end position="820"/>
    </location>
</feature>
<evidence type="ECO:0000313" key="7">
    <source>
        <dbReference type="EMBL" id="EOA89104.1"/>
    </source>
</evidence>
<dbReference type="Proteomes" id="UP000016935">
    <property type="component" value="Unassembled WGS sequence"/>
</dbReference>
<evidence type="ECO:0000256" key="5">
    <source>
        <dbReference type="SAM" id="MobiDB-lite"/>
    </source>
</evidence>
<dbReference type="GO" id="GO:0005634">
    <property type="term" value="C:nucleus"/>
    <property type="evidence" value="ECO:0007669"/>
    <property type="project" value="UniProtKB-SubCell"/>
</dbReference>
<feature type="compositionally biased region" description="Acidic residues" evidence="5">
    <location>
        <begin position="618"/>
        <end position="650"/>
    </location>
</feature>
<reference evidence="7 8" key="2">
    <citation type="journal article" date="2013" name="PLoS Genet.">
        <title>Comparative genome structure, secondary metabolite, and effector coding capacity across Cochliobolus pathogens.</title>
        <authorList>
            <person name="Condon B.J."/>
            <person name="Leng Y."/>
            <person name="Wu D."/>
            <person name="Bushley K.E."/>
            <person name="Ohm R.A."/>
            <person name="Otillar R."/>
            <person name="Martin J."/>
            <person name="Schackwitz W."/>
            <person name="Grimwood J."/>
            <person name="MohdZainudin N."/>
            <person name="Xue C."/>
            <person name="Wang R."/>
            <person name="Manning V.A."/>
            <person name="Dhillon B."/>
            <person name="Tu Z.J."/>
            <person name="Steffenson B.J."/>
            <person name="Salamov A."/>
            <person name="Sun H."/>
            <person name="Lowry S."/>
            <person name="LaButti K."/>
            <person name="Han J."/>
            <person name="Copeland A."/>
            <person name="Lindquist E."/>
            <person name="Barry K."/>
            <person name="Schmutz J."/>
            <person name="Baker S.E."/>
            <person name="Ciuffetti L.M."/>
            <person name="Grigoriev I.V."/>
            <person name="Zhong S."/>
            <person name="Turgeon B.G."/>
        </authorList>
    </citation>
    <scope>NUCLEOTIDE SEQUENCE [LARGE SCALE GENOMIC DNA]</scope>
    <source>
        <strain evidence="8">28A</strain>
    </source>
</reference>
<protein>
    <recommendedName>
        <fullName evidence="3">Pre-rRNA-processing protein RIX1</fullName>
    </recommendedName>
</protein>
<comment type="subcellular location">
    <subcellularLocation>
        <location evidence="1">Nucleus</location>
    </subcellularLocation>
</comment>
<proteinExistence type="inferred from homology"/>
<sequence length="820" mass="88643">MAPVSSELATLRALSFRISSTPTPQLPPHVPAIAASLASCRSILSSPQTSGTKATSSEYSVAVHKYRTLLSTLLQDRTPHGRWCAVVLVKATIEVGGWETLQKSLPWVRRLLGFLTKPDPPSLKKLCVITLTRIFSLTREYPTLVREITTPSLTPFIQSGLQIANTPSTPGSLLQVILQSFSQLLPRHPTIFRSYLKQLHPLLSRLMAPTPSTKISQEETASAQHAVASDIAAAARQLYVQLPYCAPKGTAAEDWAKSIKTVVNNTHQTADVVFRAVVEDWQSSAREAPLANAHTIDDEVQDLEPSSGLPPWSGIFAGGERLVGLLYVVKEYLESPTSSTVYVNIGLITDLVSRILSLTIPASSQKSFQNTVRLNAQVSKEEREALWLLLPELHVAAIEVLLALADRSQASTIALDSIIVDQLVWIFGAEKDTVQVRTACYEAIAVLLKRSGVAFHKSTIDSLLPLIRSCCDDLLPSVATTGTEKQSPNQTKANGNIQAQTTANADAFLSASKGTSNAVTYFTGLVQAAYDLLPILLTNIPARYLSDSMRARLDRTATLTQHKEAMVASVLNPPPSKKFGKPAASILPLMARSFSAEKGVEGMLRPRVPVIRLGGQDLDSEEGGNGIDVEDDDEEEEEEEDDDDEEEEEVTNLQTQKELADESSREDLVELLREPAKTSTDMRDFAVSGTLNAGLPVSVTSRSTRAGDSTLHEPFSKSLASSDTKRPMSDKGLHSPSKRARTDENEPQSTHPIQPVSAAPDTYKNSLIHATASSTSNFTATSTASAVPKLPDPGEGGADDDSDDDKISLVLGQDTDDDSD</sequence>
<evidence type="ECO:0000256" key="4">
    <source>
        <dbReference type="ARBA" id="ARBA00023242"/>
    </source>
</evidence>
<dbReference type="InterPro" id="IPR016024">
    <property type="entry name" value="ARM-type_fold"/>
</dbReference>
<evidence type="ECO:0000313" key="8">
    <source>
        <dbReference type="Proteomes" id="UP000016935"/>
    </source>
</evidence>
<dbReference type="RefSeq" id="XP_008022901.1">
    <property type="nucleotide sequence ID" value="XM_008024710.1"/>
</dbReference>
<dbReference type="GeneID" id="19404278"/>
<evidence type="ECO:0000256" key="2">
    <source>
        <dbReference type="ARBA" id="ARBA00010511"/>
    </source>
</evidence>
<dbReference type="AlphaFoldDB" id="R0KIV7"/>
<accession>R0KIV7</accession>
<reference evidence="7 8" key="1">
    <citation type="journal article" date="2012" name="PLoS Pathog.">
        <title>Diverse lifestyles and strategies of plant pathogenesis encoded in the genomes of eighteen Dothideomycetes fungi.</title>
        <authorList>
            <person name="Ohm R.A."/>
            <person name="Feau N."/>
            <person name="Henrissat B."/>
            <person name="Schoch C.L."/>
            <person name="Horwitz B.A."/>
            <person name="Barry K.W."/>
            <person name="Condon B.J."/>
            <person name="Copeland A.C."/>
            <person name="Dhillon B."/>
            <person name="Glaser F."/>
            <person name="Hesse C.N."/>
            <person name="Kosti I."/>
            <person name="LaButti K."/>
            <person name="Lindquist E.A."/>
            <person name="Lucas S."/>
            <person name="Salamov A.A."/>
            <person name="Bradshaw R.E."/>
            <person name="Ciuffetti L."/>
            <person name="Hamelin R.C."/>
            <person name="Kema G.H.J."/>
            <person name="Lawrence C."/>
            <person name="Scott J.A."/>
            <person name="Spatafora J.W."/>
            <person name="Turgeon B.G."/>
            <person name="de Wit P.J.G.M."/>
            <person name="Zhong S."/>
            <person name="Goodwin S.B."/>
            <person name="Grigoriev I.V."/>
        </authorList>
    </citation>
    <scope>NUCLEOTIDE SEQUENCE [LARGE SCALE GENOMIC DNA]</scope>
    <source>
        <strain evidence="8">28A</strain>
    </source>
</reference>
<keyword evidence="4" id="KW-0539">Nucleus</keyword>
<dbReference type="OrthoDB" id="20900at2759"/>
<dbReference type="SUPFAM" id="SSF48371">
    <property type="entry name" value="ARM repeat"/>
    <property type="match status" value="1"/>
</dbReference>
<dbReference type="Pfam" id="PF08167">
    <property type="entry name" value="RIX1"/>
    <property type="match status" value="1"/>
</dbReference>
<feature type="compositionally biased region" description="Basic and acidic residues" evidence="5">
    <location>
        <begin position="658"/>
        <end position="684"/>
    </location>
</feature>